<dbReference type="Pfam" id="PF08002">
    <property type="entry name" value="DUF1697"/>
    <property type="match status" value="1"/>
</dbReference>
<dbReference type="Gene3D" id="3.30.70.1280">
    <property type="entry name" value="SP0830-like domains"/>
    <property type="match status" value="1"/>
</dbReference>
<gene>
    <name evidence="1" type="ORF">EP51_37080</name>
</gene>
<dbReference type="PANTHER" id="PTHR36439:SF1">
    <property type="entry name" value="DUF1697 DOMAIN-CONTAINING PROTEIN"/>
    <property type="match status" value="1"/>
</dbReference>
<dbReference type="PIRSF" id="PIRSF008502">
    <property type="entry name" value="UCP008502"/>
    <property type="match status" value="1"/>
</dbReference>
<dbReference type="Proteomes" id="UP000028488">
    <property type="component" value="Chromosome"/>
</dbReference>
<accession>A0A076EXJ4</accession>
<name>A0A076EXJ4_RHOOP</name>
<dbReference type="PANTHER" id="PTHR36439">
    <property type="entry name" value="BLL4334 PROTEIN"/>
    <property type="match status" value="1"/>
</dbReference>
<evidence type="ECO:0000313" key="2">
    <source>
        <dbReference type="Proteomes" id="UP000028488"/>
    </source>
</evidence>
<organism evidence="1 2">
    <name type="scientific">Rhodococcus opacus</name>
    <name type="common">Nocardia opaca</name>
    <dbReference type="NCBI Taxonomy" id="37919"/>
    <lineage>
        <taxon>Bacteria</taxon>
        <taxon>Bacillati</taxon>
        <taxon>Actinomycetota</taxon>
        <taxon>Actinomycetes</taxon>
        <taxon>Mycobacteriales</taxon>
        <taxon>Nocardiaceae</taxon>
        <taxon>Rhodococcus</taxon>
    </lineage>
</organism>
<dbReference type="AlphaFoldDB" id="A0A076EXJ4"/>
<dbReference type="SUPFAM" id="SSF160379">
    <property type="entry name" value="SP0830-like"/>
    <property type="match status" value="1"/>
</dbReference>
<protein>
    <submittedName>
        <fullName evidence="1">Pyridoxamine 5-phosphate oxidase</fullName>
    </submittedName>
</protein>
<sequence length="183" mass="20663">MPPHYGLIMTRYAALLRGINVGGINIKMADLRNTFVDLGFENVKTVLASGNVLFDSDRDDVPALKSEIEAGLRAEFHYEAWVFVLDLDTVRKIVDDYPFDPEREGWHPYVLVTPEPEVLDTLLSIGDELDPDVERVQAGDGVLYWEVERGMTLKSRFGKSTGAPKLKAFTTTRNLRTLHKLLK</sequence>
<proteinExistence type="predicted"/>
<reference evidence="1 2" key="1">
    <citation type="submission" date="2014-07" db="EMBL/GenBank/DDBJ databases">
        <title>Genome Sequence of Rhodococcus opacus Strain R7, a Biodegrader of Mono- and Polycyclic Aromatic Hydrocarbons.</title>
        <authorList>
            <person name="Di Gennaro P."/>
            <person name="Zampolli J."/>
            <person name="Presti I."/>
            <person name="Cappelletti M."/>
            <person name="D'Ursi P."/>
            <person name="Orro A."/>
            <person name="Mezzelani A."/>
            <person name="Milanesi L."/>
        </authorList>
    </citation>
    <scope>NUCLEOTIDE SEQUENCE [LARGE SCALE GENOMIC DNA]</scope>
    <source>
        <strain evidence="1 2">R7</strain>
    </source>
</reference>
<evidence type="ECO:0000313" key="1">
    <source>
        <dbReference type="EMBL" id="AII09957.1"/>
    </source>
</evidence>
<dbReference type="InterPro" id="IPR012545">
    <property type="entry name" value="DUF1697"/>
</dbReference>
<dbReference type="eggNOG" id="COG3797">
    <property type="taxonomic scope" value="Bacteria"/>
</dbReference>
<dbReference type="EMBL" id="CP008947">
    <property type="protein sequence ID" value="AII09957.1"/>
    <property type="molecule type" value="Genomic_DNA"/>
</dbReference>